<name>A0A183GM38_HELPZ</name>
<feature type="compositionally biased region" description="Low complexity" evidence="1">
    <location>
        <begin position="80"/>
        <end position="90"/>
    </location>
</feature>
<reference evidence="4" key="2">
    <citation type="submission" date="2019-09" db="UniProtKB">
        <authorList>
            <consortium name="WormBaseParasite"/>
        </authorList>
    </citation>
    <scope>IDENTIFICATION</scope>
</reference>
<gene>
    <name evidence="2" type="ORF">HPBE_LOCUS23757</name>
</gene>
<evidence type="ECO:0000313" key="4">
    <source>
        <dbReference type="WBParaSite" id="HPBE_0002375801-mRNA-1"/>
    </source>
</evidence>
<proteinExistence type="predicted"/>
<dbReference type="EMBL" id="UZAH01035443">
    <property type="protein sequence ID" value="VDP40748.1"/>
    <property type="molecule type" value="Genomic_DNA"/>
</dbReference>
<dbReference type="AlphaFoldDB" id="A0A183GM38"/>
<dbReference type="WBParaSite" id="HPBE_0002375801-mRNA-1">
    <property type="protein sequence ID" value="HPBE_0002375801-mRNA-1"/>
    <property type="gene ID" value="HPBE_0002375801"/>
</dbReference>
<dbReference type="OrthoDB" id="5873975at2759"/>
<organism evidence="3 4">
    <name type="scientific">Heligmosomoides polygyrus</name>
    <name type="common">Parasitic roundworm</name>
    <dbReference type="NCBI Taxonomy" id="6339"/>
    <lineage>
        <taxon>Eukaryota</taxon>
        <taxon>Metazoa</taxon>
        <taxon>Ecdysozoa</taxon>
        <taxon>Nematoda</taxon>
        <taxon>Chromadorea</taxon>
        <taxon>Rhabditida</taxon>
        <taxon>Rhabditina</taxon>
        <taxon>Rhabditomorpha</taxon>
        <taxon>Strongyloidea</taxon>
        <taxon>Heligmosomidae</taxon>
        <taxon>Heligmosomoides</taxon>
    </lineage>
</organism>
<evidence type="ECO:0000313" key="2">
    <source>
        <dbReference type="EMBL" id="VDP40748.1"/>
    </source>
</evidence>
<sequence>MGRITKVNANKEGVIREVELILPSKRITRRPINLLVPLELKDENENEDTMASSPRRDNDADSGIRNVSEVQPPCSEGDQEVQLQEQQQEQIDASQDVPPGTSTRYDLRRRPRVDSYITAP</sequence>
<feature type="region of interest" description="Disordered" evidence="1">
    <location>
        <begin position="38"/>
        <end position="120"/>
    </location>
</feature>
<keyword evidence="3" id="KW-1185">Reference proteome</keyword>
<evidence type="ECO:0000313" key="3">
    <source>
        <dbReference type="Proteomes" id="UP000050761"/>
    </source>
</evidence>
<dbReference type="Proteomes" id="UP000050761">
    <property type="component" value="Unassembled WGS sequence"/>
</dbReference>
<reference evidence="2 3" key="1">
    <citation type="submission" date="2018-11" db="EMBL/GenBank/DDBJ databases">
        <authorList>
            <consortium name="Pathogen Informatics"/>
        </authorList>
    </citation>
    <scope>NUCLEOTIDE SEQUENCE [LARGE SCALE GENOMIC DNA]</scope>
</reference>
<accession>A0A183GM38</accession>
<accession>A0A3P8E2U8</accession>
<protein>
    <submittedName>
        <fullName evidence="4">DUF5641 domain-containing protein</fullName>
    </submittedName>
</protein>
<evidence type="ECO:0000256" key="1">
    <source>
        <dbReference type="SAM" id="MobiDB-lite"/>
    </source>
</evidence>